<name>A0ABS8T0Z4_DATST</name>
<dbReference type="EMBL" id="JACEIK010001011">
    <property type="protein sequence ID" value="MCD7465014.1"/>
    <property type="molecule type" value="Genomic_DNA"/>
</dbReference>
<accession>A0ABS8T0Z4</accession>
<gene>
    <name evidence="2" type="ORF">HAX54_000406</name>
</gene>
<evidence type="ECO:0000313" key="2">
    <source>
        <dbReference type="EMBL" id="MCD7465014.1"/>
    </source>
</evidence>
<comment type="caution">
    <text evidence="2">The sequence shown here is derived from an EMBL/GenBank/DDBJ whole genome shotgun (WGS) entry which is preliminary data.</text>
</comment>
<evidence type="ECO:0000256" key="1">
    <source>
        <dbReference type="SAM" id="MobiDB-lite"/>
    </source>
</evidence>
<sequence length="94" mass="10007">MSTKLEQASSRIQTAASSATSLSGPKISMFANKTGFVIPKQLAGAKENQVGPDLHTGYYCQKSKSLVSGATKVILLPYKFWAESCGSNNTTAEF</sequence>
<feature type="region of interest" description="Disordered" evidence="1">
    <location>
        <begin position="1"/>
        <end position="21"/>
    </location>
</feature>
<reference evidence="2 3" key="1">
    <citation type="journal article" date="2021" name="BMC Genomics">
        <title>Datura genome reveals duplications of psychoactive alkaloid biosynthetic genes and high mutation rate following tissue culture.</title>
        <authorList>
            <person name="Rajewski A."/>
            <person name="Carter-House D."/>
            <person name="Stajich J."/>
            <person name="Litt A."/>
        </authorList>
    </citation>
    <scope>NUCLEOTIDE SEQUENCE [LARGE SCALE GENOMIC DNA]</scope>
    <source>
        <strain evidence="2">AR-01</strain>
    </source>
</reference>
<dbReference type="Proteomes" id="UP000823775">
    <property type="component" value="Unassembled WGS sequence"/>
</dbReference>
<evidence type="ECO:0000313" key="3">
    <source>
        <dbReference type="Proteomes" id="UP000823775"/>
    </source>
</evidence>
<keyword evidence="3" id="KW-1185">Reference proteome</keyword>
<proteinExistence type="predicted"/>
<protein>
    <submittedName>
        <fullName evidence="2">Uncharacterized protein</fullName>
    </submittedName>
</protein>
<organism evidence="2 3">
    <name type="scientific">Datura stramonium</name>
    <name type="common">Jimsonweed</name>
    <name type="synonym">Common thornapple</name>
    <dbReference type="NCBI Taxonomy" id="4076"/>
    <lineage>
        <taxon>Eukaryota</taxon>
        <taxon>Viridiplantae</taxon>
        <taxon>Streptophyta</taxon>
        <taxon>Embryophyta</taxon>
        <taxon>Tracheophyta</taxon>
        <taxon>Spermatophyta</taxon>
        <taxon>Magnoliopsida</taxon>
        <taxon>eudicotyledons</taxon>
        <taxon>Gunneridae</taxon>
        <taxon>Pentapetalae</taxon>
        <taxon>asterids</taxon>
        <taxon>lamiids</taxon>
        <taxon>Solanales</taxon>
        <taxon>Solanaceae</taxon>
        <taxon>Solanoideae</taxon>
        <taxon>Datureae</taxon>
        <taxon>Datura</taxon>
    </lineage>
</organism>